<feature type="signal peptide" evidence="2">
    <location>
        <begin position="1"/>
        <end position="26"/>
    </location>
</feature>
<organism evidence="3 4">
    <name type="scientific">Vibrio parahaemolyticus</name>
    <dbReference type="NCBI Taxonomy" id="670"/>
    <lineage>
        <taxon>Bacteria</taxon>
        <taxon>Pseudomonadati</taxon>
        <taxon>Pseudomonadota</taxon>
        <taxon>Gammaproteobacteria</taxon>
        <taxon>Vibrionales</taxon>
        <taxon>Vibrionaceae</taxon>
        <taxon>Vibrio</taxon>
    </lineage>
</organism>
<dbReference type="Gene3D" id="2.160.20.80">
    <property type="entry name" value="E3 ubiquitin-protein ligase SopA"/>
    <property type="match status" value="1"/>
</dbReference>
<evidence type="ECO:0000313" key="3">
    <source>
        <dbReference type="EMBL" id="WAT93500.1"/>
    </source>
</evidence>
<proteinExistence type="predicted"/>
<feature type="region of interest" description="Disordered" evidence="1">
    <location>
        <begin position="544"/>
        <end position="611"/>
    </location>
</feature>
<feature type="compositionally biased region" description="Polar residues" evidence="1">
    <location>
        <begin position="544"/>
        <end position="559"/>
    </location>
</feature>
<gene>
    <name evidence="3" type="ORF">O1Q84_21165</name>
</gene>
<feature type="compositionally biased region" description="Gly residues" evidence="1">
    <location>
        <begin position="561"/>
        <end position="582"/>
    </location>
</feature>
<feature type="compositionally biased region" description="Polar residues" evidence="1">
    <location>
        <begin position="642"/>
        <end position="655"/>
    </location>
</feature>
<dbReference type="Proteomes" id="UP001156560">
    <property type="component" value="Chromosome 2"/>
</dbReference>
<dbReference type="AlphaFoldDB" id="A0AA47JMB6"/>
<dbReference type="SUPFAM" id="SSF141571">
    <property type="entry name" value="Pentapeptide repeat-like"/>
    <property type="match status" value="1"/>
</dbReference>
<evidence type="ECO:0000256" key="1">
    <source>
        <dbReference type="SAM" id="MobiDB-lite"/>
    </source>
</evidence>
<evidence type="ECO:0000313" key="4">
    <source>
        <dbReference type="Proteomes" id="UP001156560"/>
    </source>
</evidence>
<reference evidence="3" key="1">
    <citation type="submission" date="2022-12" db="EMBL/GenBank/DDBJ databases">
        <title>Vibrio parahaemolyticus become highly virulent by producing novel Tc toxins.</title>
        <authorList>
            <person name="Yang F."/>
            <person name="You Y."/>
            <person name="Lai Q."/>
            <person name="Xu L."/>
            <person name="Li F."/>
        </authorList>
    </citation>
    <scope>NUCLEOTIDE SEQUENCE</scope>
    <source>
        <strain evidence="3">Vp-HL-202005</strain>
    </source>
</reference>
<accession>A0AA47JMB6</accession>
<keyword evidence="2" id="KW-0732">Signal</keyword>
<dbReference type="PANTHER" id="PTHR14136">
    <property type="entry name" value="BTB_POZ DOMAIN-CONTAINING PROTEIN KCTD9"/>
    <property type="match status" value="1"/>
</dbReference>
<feature type="chain" id="PRO_5041462238" evidence="2">
    <location>
        <begin position="27"/>
        <end position="682"/>
    </location>
</feature>
<dbReference type="RefSeq" id="WP_069535917.1">
    <property type="nucleotide sequence ID" value="NZ_CP114195.1"/>
</dbReference>
<feature type="compositionally biased region" description="Low complexity" evidence="1">
    <location>
        <begin position="656"/>
        <end position="665"/>
    </location>
</feature>
<dbReference type="PROSITE" id="PS51257">
    <property type="entry name" value="PROKAR_LIPOPROTEIN"/>
    <property type="match status" value="1"/>
</dbReference>
<protein>
    <submittedName>
        <fullName evidence="3">Pentapeptide repeat-containing protein</fullName>
    </submittedName>
</protein>
<dbReference type="InterPro" id="IPR001646">
    <property type="entry name" value="5peptide_repeat"/>
</dbReference>
<dbReference type="Pfam" id="PF00805">
    <property type="entry name" value="Pentapeptide"/>
    <property type="match status" value="2"/>
</dbReference>
<name>A0AA47JMB6_VIBPH</name>
<evidence type="ECO:0000256" key="2">
    <source>
        <dbReference type="SAM" id="SignalP"/>
    </source>
</evidence>
<dbReference type="PANTHER" id="PTHR14136:SF17">
    <property type="entry name" value="BTB_POZ DOMAIN-CONTAINING PROTEIN KCTD9"/>
    <property type="match status" value="1"/>
</dbReference>
<sequence length="682" mass="69372">MKSIASYQIKFKVLFTLTCSCIFATACNSDNTSTEIQSKLLVEKDFANNSRLRANPEQGTVILFLEPPSATVAADDFNGESGSDVIPYRYSRSLYHTFCYEDDNSNSKHSTVLNDSSGAEVLRISANEECVSAVIPEGEYHLVLTHGQHVDSTDITFLVTTPDSGSQTEINSINYSITSRVLRSIGSLPINSAYADAADNNVTTLISTNACKDCDLSGADLSSATLTFADLSGADLSDAILTNVDLFESTLTGTNFSGADLSNGDFRSSEMAYTDLSNANLSGAYFSNAHLSPSNLNHATVIDTNFDYANLVGATWIDGGICDITSVGFCNSTDGGDATPCDSLQQGTSDDGNIVYKCLLPTVDKEVCTTELGGPDGGTLITSCEAKDASELVTSVDLVDIFDQASSSFSVTLDNDTPMAILAWGGEGGIGSSGGLWTSGGDGGKGGFASTATTLSDFLDNYGQTYFIFYIGENGTLSNEYGDGGSSTLVMTVESSPTSLEDDVVLIAGGGGGGESSSFFVDGTDGSMGGIAASSIMGQGTIGVGQSFTDGASGGSSNEWGDGGNGADSGKDGIGGQGGQGFLGRNSEWVNGDPVVGSDGRGGNADDSFSAGGGGGGGGGYGGGGAGDGGAGAGGGSWSIIPTITCNSAPTEDTMPSSPGSSGDDYGSKNGAVEVWIFPNGC</sequence>
<dbReference type="InterPro" id="IPR051082">
    <property type="entry name" value="Pentapeptide-BTB/POZ_domain"/>
</dbReference>
<dbReference type="EMBL" id="CP114195">
    <property type="protein sequence ID" value="WAT93500.1"/>
    <property type="molecule type" value="Genomic_DNA"/>
</dbReference>
<feature type="region of interest" description="Disordered" evidence="1">
    <location>
        <begin position="642"/>
        <end position="670"/>
    </location>
</feature>